<dbReference type="KEGG" id="lug:FPZ22_00450"/>
<gene>
    <name evidence="8" type="ORF">FPZ22_00450</name>
</gene>
<evidence type="ECO:0000313" key="8">
    <source>
        <dbReference type="EMBL" id="QDW65560.1"/>
    </source>
</evidence>
<feature type="domain" description="Flagellar hook-associated protein 2 C-terminal" evidence="7">
    <location>
        <begin position="223"/>
        <end position="445"/>
    </location>
</feature>
<accession>A0A518N0W5</accession>
<feature type="coiled-coil region" evidence="5">
    <location>
        <begin position="402"/>
        <end position="429"/>
    </location>
</feature>
<sequence length="465" mass="46734">MADYSFGYGGIGSGLDISSIVSQLVAADRAPQDARLNKLEAAAKFKLSGLGSITSAFDGLKTALDALQKADALGARSVRTVGSGTGSGAGADAQAVTATVGKGTPVGRYEIEVLSLASAHKLVGGGVAVGTTFGAGQLRLGIGADFVDIEVKAGATLADIRSAINAAAASHGVQAALLTSDEGQHLSIAGSKTGAANAISITVAEGDGELHSLISGLEERAPAADAEVLIDGLRTTADGNSIADAVPGLTLKLQKSGTATIEVNADPAGSRAAVEGFVKAYNAALKAIKDVTGYNAETRTPSALTGDAQVRGAAAQLRDAMGGMLAELAGQGFDGRTLGLQTRGFPNADGSLVLDAAKFDAAMADNAAGIAAAFTGENGLAARLKTVVGGYVGSDGAFTARKGSLDDQVKDVAKRREALEARMDAVARRYQAQFVALDSLMAQMSTTSNYLGQQLSMLSAQAKAK</sequence>
<evidence type="ECO:0000256" key="1">
    <source>
        <dbReference type="ARBA" id="ARBA00009764"/>
    </source>
</evidence>
<dbReference type="Pfam" id="PF07195">
    <property type="entry name" value="FliD_C"/>
    <property type="match status" value="1"/>
</dbReference>
<keyword evidence="8" id="KW-0282">Flagellum</keyword>
<dbReference type="InterPro" id="IPR040026">
    <property type="entry name" value="FliD"/>
</dbReference>
<evidence type="ECO:0000256" key="2">
    <source>
        <dbReference type="ARBA" id="ARBA00011255"/>
    </source>
</evidence>
<evidence type="ECO:0000259" key="6">
    <source>
        <dbReference type="Pfam" id="PF02465"/>
    </source>
</evidence>
<protein>
    <recommendedName>
        <fullName evidence="5">Flagellar hook-associated protein 2</fullName>
        <shortName evidence="5">HAP2</shortName>
    </recommendedName>
    <alternativeName>
        <fullName evidence="5">Flagellar cap protein</fullName>
    </alternativeName>
</protein>
<comment type="subunit">
    <text evidence="2 5">Homopentamer.</text>
</comment>
<keyword evidence="8" id="KW-0966">Cell projection</keyword>
<dbReference type="GO" id="GO:0009421">
    <property type="term" value="C:bacterial-type flagellum filament cap"/>
    <property type="evidence" value="ECO:0007669"/>
    <property type="project" value="InterPro"/>
</dbReference>
<organism evidence="8 9">
    <name type="scientific">Luteimonas granuli</name>
    <dbReference type="NCBI Taxonomy" id="1176533"/>
    <lineage>
        <taxon>Bacteria</taxon>
        <taxon>Pseudomonadati</taxon>
        <taxon>Pseudomonadota</taxon>
        <taxon>Gammaproteobacteria</taxon>
        <taxon>Lysobacterales</taxon>
        <taxon>Lysobacteraceae</taxon>
        <taxon>Luteimonas</taxon>
    </lineage>
</organism>
<reference evidence="8 9" key="1">
    <citation type="submission" date="2019-07" db="EMBL/GenBank/DDBJ databases">
        <title>Full genome sequence of Luteimonas sp. Gr-4.</title>
        <authorList>
            <person name="Im W.-T."/>
        </authorList>
    </citation>
    <scope>NUCLEOTIDE SEQUENCE [LARGE SCALE GENOMIC DNA]</scope>
    <source>
        <strain evidence="8 9">Gr-4</strain>
    </source>
</reference>
<keyword evidence="9" id="KW-1185">Reference proteome</keyword>
<keyword evidence="8" id="KW-0969">Cilium</keyword>
<evidence type="ECO:0000256" key="4">
    <source>
        <dbReference type="ARBA" id="ARBA00023143"/>
    </source>
</evidence>
<evidence type="ECO:0000256" key="3">
    <source>
        <dbReference type="ARBA" id="ARBA00023054"/>
    </source>
</evidence>
<dbReference type="Pfam" id="PF02465">
    <property type="entry name" value="FliD_N"/>
    <property type="match status" value="1"/>
</dbReference>
<dbReference type="PANTHER" id="PTHR30288:SF0">
    <property type="entry name" value="FLAGELLAR HOOK-ASSOCIATED PROTEIN 2"/>
    <property type="match status" value="1"/>
</dbReference>
<evidence type="ECO:0000259" key="7">
    <source>
        <dbReference type="Pfam" id="PF07195"/>
    </source>
</evidence>
<dbReference type="GO" id="GO:0007155">
    <property type="term" value="P:cell adhesion"/>
    <property type="evidence" value="ECO:0007669"/>
    <property type="project" value="InterPro"/>
</dbReference>
<evidence type="ECO:0000313" key="9">
    <source>
        <dbReference type="Proteomes" id="UP000316584"/>
    </source>
</evidence>
<dbReference type="Proteomes" id="UP000316584">
    <property type="component" value="Chromosome"/>
</dbReference>
<dbReference type="GO" id="GO:0009424">
    <property type="term" value="C:bacterial-type flagellum hook"/>
    <property type="evidence" value="ECO:0007669"/>
    <property type="project" value="UniProtKB-UniRule"/>
</dbReference>
<name>A0A518N0W5_9GAMM</name>
<dbReference type="EMBL" id="CP042218">
    <property type="protein sequence ID" value="QDW65560.1"/>
    <property type="molecule type" value="Genomic_DNA"/>
</dbReference>
<dbReference type="GO" id="GO:0005576">
    <property type="term" value="C:extracellular region"/>
    <property type="evidence" value="ECO:0007669"/>
    <property type="project" value="UniProtKB-SubCell"/>
</dbReference>
<keyword evidence="4 5" id="KW-0975">Bacterial flagellum</keyword>
<comment type="subcellular location">
    <subcellularLocation>
        <location evidence="5">Secreted</location>
    </subcellularLocation>
    <subcellularLocation>
        <location evidence="5">Bacterial flagellum</location>
    </subcellularLocation>
</comment>
<keyword evidence="3 5" id="KW-0175">Coiled coil</keyword>
<dbReference type="AlphaFoldDB" id="A0A518N0W5"/>
<dbReference type="PANTHER" id="PTHR30288">
    <property type="entry name" value="FLAGELLAR CAP/ASSEMBLY PROTEIN FLID"/>
    <property type="match status" value="1"/>
</dbReference>
<dbReference type="GO" id="GO:0071973">
    <property type="term" value="P:bacterial-type flagellum-dependent cell motility"/>
    <property type="evidence" value="ECO:0007669"/>
    <property type="project" value="TreeGrafter"/>
</dbReference>
<keyword evidence="5" id="KW-0964">Secreted</keyword>
<proteinExistence type="inferred from homology"/>
<dbReference type="OrthoDB" id="5980200at2"/>
<comment type="function">
    <text evidence="5">Required for morphogenesis and for the elongation of the flagellar filament by facilitating polymerization of the flagellin monomers at the tip of growing filament. Forms a capping structure, which prevents flagellin subunits (transported through the central channel of the flagellum) from leaking out without polymerization at the distal end.</text>
</comment>
<dbReference type="InterPro" id="IPR003481">
    <property type="entry name" value="FliD_N"/>
</dbReference>
<feature type="domain" description="Flagellar hook-associated protein 2 N-terminal" evidence="6">
    <location>
        <begin position="13"/>
        <end position="120"/>
    </location>
</feature>
<dbReference type="InterPro" id="IPR010810">
    <property type="entry name" value="Flagellin_hook_IN_motif"/>
</dbReference>
<dbReference type="RefSeq" id="WP_144889286.1">
    <property type="nucleotide sequence ID" value="NZ_CP042218.1"/>
</dbReference>
<dbReference type="Pfam" id="PF07196">
    <property type="entry name" value="Flagellin_IN"/>
    <property type="match status" value="1"/>
</dbReference>
<dbReference type="InterPro" id="IPR010809">
    <property type="entry name" value="FliD_C"/>
</dbReference>
<comment type="similarity">
    <text evidence="1 5">Belongs to the FliD family.</text>
</comment>
<evidence type="ECO:0000256" key="5">
    <source>
        <dbReference type="RuleBase" id="RU362066"/>
    </source>
</evidence>